<dbReference type="GO" id="GO:0008233">
    <property type="term" value="F:peptidase activity"/>
    <property type="evidence" value="ECO:0007669"/>
    <property type="project" value="UniProtKB-KW"/>
</dbReference>
<gene>
    <name evidence="5" type="ORF">Ddye_027946</name>
</gene>
<evidence type="ECO:0000256" key="2">
    <source>
        <dbReference type="ARBA" id="ARBA00022670"/>
    </source>
</evidence>
<dbReference type="PROSITE" id="PS51767">
    <property type="entry name" value="PEPTIDASE_A1"/>
    <property type="match status" value="1"/>
</dbReference>
<dbReference type="PANTHER" id="PTHR47967">
    <property type="entry name" value="OS07G0603500 PROTEIN-RELATED"/>
    <property type="match status" value="1"/>
</dbReference>
<dbReference type="InterPro" id="IPR032799">
    <property type="entry name" value="TAXi_C"/>
</dbReference>
<dbReference type="GO" id="GO:0006508">
    <property type="term" value="P:proteolysis"/>
    <property type="evidence" value="ECO:0007669"/>
    <property type="project" value="UniProtKB-KW"/>
</dbReference>
<reference evidence="5" key="1">
    <citation type="journal article" date="2023" name="Plant J.">
        <title>Genome sequences and population genomics provide insights into the demographic history, inbreeding, and mutation load of two 'living fossil' tree species of Dipteronia.</title>
        <authorList>
            <person name="Feng Y."/>
            <person name="Comes H.P."/>
            <person name="Chen J."/>
            <person name="Zhu S."/>
            <person name="Lu R."/>
            <person name="Zhang X."/>
            <person name="Li P."/>
            <person name="Qiu J."/>
            <person name="Olsen K.M."/>
            <person name="Qiu Y."/>
        </authorList>
    </citation>
    <scope>NUCLEOTIDE SEQUENCE</scope>
    <source>
        <strain evidence="5">KIB01</strain>
    </source>
</reference>
<proteinExistence type="inferred from homology"/>
<organism evidence="5 6">
    <name type="scientific">Dipteronia dyeriana</name>
    <dbReference type="NCBI Taxonomy" id="168575"/>
    <lineage>
        <taxon>Eukaryota</taxon>
        <taxon>Viridiplantae</taxon>
        <taxon>Streptophyta</taxon>
        <taxon>Embryophyta</taxon>
        <taxon>Tracheophyta</taxon>
        <taxon>Spermatophyta</taxon>
        <taxon>Magnoliopsida</taxon>
        <taxon>eudicotyledons</taxon>
        <taxon>Gunneridae</taxon>
        <taxon>Pentapetalae</taxon>
        <taxon>rosids</taxon>
        <taxon>malvids</taxon>
        <taxon>Sapindales</taxon>
        <taxon>Sapindaceae</taxon>
        <taxon>Hippocastanoideae</taxon>
        <taxon>Acereae</taxon>
        <taxon>Dipteronia</taxon>
    </lineage>
</organism>
<evidence type="ECO:0000313" key="6">
    <source>
        <dbReference type="Proteomes" id="UP001280121"/>
    </source>
</evidence>
<dbReference type="InterPro" id="IPR051708">
    <property type="entry name" value="Plant_Aspart_Prot_A1"/>
</dbReference>
<evidence type="ECO:0000256" key="3">
    <source>
        <dbReference type="ARBA" id="ARBA00022801"/>
    </source>
</evidence>
<dbReference type="SUPFAM" id="SSF50630">
    <property type="entry name" value="Acid proteases"/>
    <property type="match status" value="2"/>
</dbReference>
<dbReference type="Pfam" id="PF14541">
    <property type="entry name" value="TAXi_C"/>
    <property type="match status" value="1"/>
</dbReference>
<keyword evidence="3" id="KW-0378">Hydrolase</keyword>
<dbReference type="InterPro" id="IPR033121">
    <property type="entry name" value="PEPTIDASE_A1"/>
</dbReference>
<dbReference type="PANTHER" id="PTHR47967:SF123">
    <property type="entry name" value="ASPARTIC PROTEINASE NEPENTHESIN-1-LIKE"/>
    <property type="match status" value="1"/>
</dbReference>
<dbReference type="GO" id="GO:0005576">
    <property type="term" value="C:extracellular region"/>
    <property type="evidence" value="ECO:0007669"/>
    <property type="project" value="TreeGrafter"/>
</dbReference>
<evidence type="ECO:0000256" key="1">
    <source>
        <dbReference type="ARBA" id="ARBA00007447"/>
    </source>
</evidence>
<dbReference type="AlphaFoldDB" id="A0AAD9TQ98"/>
<dbReference type="EMBL" id="JANJYI010000008">
    <property type="protein sequence ID" value="KAK2640151.1"/>
    <property type="molecule type" value="Genomic_DNA"/>
</dbReference>
<comment type="caution">
    <text evidence="5">The sequence shown here is derived from an EMBL/GenBank/DDBJ whole genome shotgun (WGS) entry which is preliminary data.</text>
</comment>
<dbReference type="Pfam" id="PF14543">
    <property type="entry name" value="TAXi_N"/>
    <property type="match status" value="1"/>
</dbReference>
<accession>A0AAD9TQ98</accession>
<dbReference type="InterPro" id="IPR021109">
    <property type="entry name" value="Peptidase_aspartic_dom_sf"/>
</dbReference>
<dbReference type="Gene3D" id="2.40.70.10">
    <property type="entry name" value="Acid Proteases"/>
    <property type="match status" value="2"/>
</dbReference>
<keyword evidence="6" id="KW-1185">Reference proteome</keyword>
<dbReference type="Proteomes" id="UP001280121">
    <property type="component" value="Unassembled WGS sequence"/>
</dbReference>
<evidence type="ECO:0000313" key="5">
    <source>
        <dbReference type="EMBL" id="KAK2640151.1"/>
    </source>
</evidence>
<dbReference type="InterPro" id="IPR032861">
    <property type="entry name" value="TAXi_N"/>
</dbReference>
<comment type="similarity">
    <text evidence="1">Belongs to the peptidase A1 family.</text>
</comment>
<feature type="domain" description="Peptidase A1" evidence="4">
    <location>
        <begin position="8"/>
        <end position="199"/>
    </location>
</feature>
<keyword evidence="2" id="KW-0645">Protease</keyword>
<name>A0AAD9TQ98_9ROSI</name>
<protein>
    <recommendedName>
        <fullName evidence="4">Peptidase A1 domain-containing protein</fullName>
    </recommendedName>
</protein>
<evidence type="ECO:0000259" key="4">
    <source>
        <dbReference type="PROSITE" id="PS51767"/>
    </source>
</evidence>
<sequence>MTHNDFYYIGEVGIGTPPIEVRIFVDTGGGQIWTQCESCVNCYDQDSPCYDSEASSTYQRLPCEHPFCSGAPFTLIDPRTNRVNAYTALIGALQRHYDSYGLARRVFPDNDQLCIDDRPGIYEHPTITYHFQGADSTVDCRFVHTEFESSQITYFCINVFTGNGVSIIGATDQQNMRIIYDNNINSLQFFPEECAHDSA</sequence>